<evidence type="ECO:0000313" key="2">
    <source>
        <dbReference type="Proteomes" id="UP000305401"/>
    </source>
</evidence>
<reference evidence="1" key="1">
    <citation type="submission" date="2019-04" db="EMBL/GenBank/DDBJ databases">
        <title>Microbes associate with the intestines of laboratory mice.</title>
        <authorList>
            <person name="Navarre W."/>
            <person name="Wong E."/>
            <person name="Huang K.C."/>
            <person name="Tropini C."/>
            <person name="Ng K."/>
            <person name="Yu B."/>
        </authorList>
    </citation>
    <scope>NUCLEOTIDE SEQUENCE</scope>
    <source>
        <strain evidence="1">NM86_A22</strain>
    </source>
</reference>
<sequence>MAKKQKNDSLATEAAISLLKIYPKTGLIKELSQILNDTDISKLTNKQLSEFYINAAIAYAHIMDIYAVYHDVQKEYKTDWMYYYDKAIDVCSNDILLTKYLQTKYFFIVGDYYASADAARSILSKVPCSNELYGEAAQILARCYQARGKTLEQTYYQALAAISSVTRADRENMALNLLGNLICSDKRHMQRAHSYLASAIEFSPYRSNPAQTDILLNSINNINLGYRVKWNNNMLLFWSLMVFVLLSLVLLAALLARNKRNLDHIKKEKDLATRANSNKESFMKNFLEMCVLSTERMNDLCRFSLRKITAKQIDDLYQYIRSGRIMNEQRKEFLRLFDKSFFLAFPTFVDELNQLLRPEEQYTISADQMRLPPELRVYAMIRLGITNVSRMAKAMGYSTNTLYVYRGKVKAKAANKQTFESDFARICTP</sequence>
<keyword evidence="2" id="KW-1185">Reference proteome</keyword>
<dbReference type="Proteomes" id="UP000305401">
    <property type="component" value="Unassembled WGS sequence"/>
</dbReference>
<organism evidence="1 2">
    <name type="scientific">Muribaculum caecicola</name>
    <dbReference type="NCBI Taxonomy" id="3038144"/>
    <lineage>
        <taxon>Bacteria</taxon>
        <taxon>Pseudomonadati</taxon>
        <taxon>Bacteroidota</taxon>
        <taxon>Bacteroidia</taxon>
        <taxon>Bacteroidales</taxon>
        <taxon>Muribaculaceae</taxon>
        <taxon>Muribaculum</taxon>
    </lineage>
</organism>
<protein>
    <submittedName>
        <fullName evidence="1">Uncharacterized protein</fullName>
    </submittedName>
</protein>
<gene>
    <name evidence="1" type="ORF">E5990_08545</name>
</gene>
<accession>A0AC61S444</accession>
<proteinExistence type="predicted"/>
<comment type="caution">
    <text evidence="1">The sequence shown here is derived from an EMBL/GenBank/DDBJ whole genome shotgun (WGS) entry which is preliminary data.</text>
</comment>
<name>A0AC61S444_9BACT</name>
<evidence type="ECO:0000313" key="1">
    <source>
        <dbReference type="EMBL" id="THG45990.1"/>
    </source>
</evidence>
<dbReference type="EMBL" id="SSTG01000116">
    <property type="protein sequence ID" value="THG45990.1"/>
    <property type="molecule type" value="Genomic_DNA"/>
</dbReference>